<dbReference type="InterPro" id="IPR011105">
    <property type="entry name" value="Cell_wall_hydrolase_SleB"/>
</dbReference>
<dbReference type="GO" id="GO:0016787">
    <property type="term" value="F:hydrolase activity"/>
    <property type="evidence" value="ECO:0007669"/>
    <property type="project" value="UniProtKB-KW"/>
</dbReference>
<evidence type="ECO:0000256" key="1">
    <source>
        <dbReference type="SAM" id="Phobius"/>
    </source>
</evidence>
<accession>A0A8S5UZE1</accession>
<dbReference type="EMBL" id="BK016174">
    <property type="protein sequence ID" value="DAF99861.1"/>
    <property type="molecule type" value="Genomic_DNA"/>
</dbReference>
<name>A0A8S5UZE1_9CAUD</name>
<reference evidence="3" key="1">
    <citation type="journal article" date="2021" name="Proc. Natl. Acad. Sci. U.S.A.">
        <title>A Catalog of Tens of Thousands of Viruses from Human Metagenomes Reveals Hidden Associations with Chronic Diseases.</title>
        <authorList>
            <person name="Tisza M.J."/>
            <person name="Buck C.B."/>
        </authorList>
    </citation>
    <scope>NUCLEOTIDE SEQUENCE</scope>
    <source>
        <strain evidence="3">CtJT77</strain>
    </source>
</reference>
<proteinExistence type="predicted"/>
<keyword evidence="1" id="KW-0472">Membrane</keyword>
<feature type="transmembrane region" description="Helical" evidence="1">
    <location>
        <begin position="6"/>
        <end position="23"/>
    </location>
</feature>
<keyword evidence="3" id="KW-0378">Hydrolase</keyword>
<sequence>MLNKGKVFICLVMFFGMIFCPVLEMKAEDGFEFTYEEEQKKAPCISYLDTRPTIEIKELTHAEDQTEEEIEEEIRFGEMELIAQLVMAEAGNQDLTGKRYVVDVVLNRVDSDDFPDTVEEVIFQENQFSVIENGAFDEAGWTITEECYEAVKLEYEERLNYDILYFSRGPSKYASNHFKHQDHWFGW</sequence>
<keyword evidence="1" id="KW-1133">Transmembrane helix</keyword>
<organism evidence="3">
    <name type="scientific">Siphoviridae sp. ctJT77</name>
    <dbReference type="NCBI Taxonomy" id="2825432"/>
    <lineage>
        <taxon>Viruses</taxon>
        <taxon>Duplodnaviria</taxon>
        <taxon>Heunggongvirae</taxon>
        <taxon>Uroviricota</taxon>
        <taxon>Caudoviricetes</taxon>
    </lineage>
</organism>
<protein>
    <submittedName>
        <fullName evidence="3">Cell Wall Hydrolase</fullName>
    </submittedName>
</protein>
<evidence type="ECO:0000313" key="3">
    <source>
        <dbReference type="EMBL" id="DAF99861.1"/>
    </source>
</evidence>
<dbReference type="Pfam" id="PF07486">
    <property type="entry name" value="Hydrolase_2"/>
    <property type="match status" value="1"/>
</dbReference>
<evidence type="ECO:0000259" key="2">
    <source>
        <dbReference type="Pfam" id="PF07486"/>
    </source>
</evidence>
<feature type="domain" description="Cell wall hydrolase SleB" evidence="2">
    <location>
        <begin position="93"/>
        <end position="168"/>
    </location>
</feature>
<keyword evidence="1" id="KW-0812">Transmembrane</keyword>
<dbReference type="Gene3D" id="1.10.10.2520">
    <property type="entry name" value="Cell wall hydrolase SleB, domain 1"/>
    <property type="match status" value="1"/>
</dbReference>
<dbReference type="InterPro" id="IPR042047">
    <property type="entry name" value="SleB_dom1"/>
</dbReference>